<dbReference type="EMBL" id="PCSK01000023">
    <property type="protein sequence ID" value="PIP46218.1"/>
    <property type="molecule type" value="Genomic_DNA"/>
</dbReference>
<dbReference type="GO" id="GO:0046872">
    <property type="term" value="F:metal ion binding"/>
    <property type="evidence" value="ECO:0007669"/>
    <property type="project" value="InterPro"/>
</dbReference>
<organism evidence="5 6">
    <name type="scientific">Candidatus Colwellbacteria bacterium CG23_combo_of_CG06-09_8_20_14_all_42_19</name>
    <dbReference type="NCBI Taxonomy" id="1974541"/>
    <lineage>
        <taxon>Bacteria</taxon>
        <taxon>Candidatus Colwelliibacteriota</taxon>
    </lineage>
</organism>
<evidence type="ECO:0000256" key="2">
    <source>
        <dbReference type="RuleBase" id="RU004447"/>
    </source>
</evidence>
<dbReference type="PANTHER" id="PTHR11851">
    <property type="entry name" value="METALLOPROTEASE"/>
    <property type="match status" value="1"/>
</dbReference>
<evidence type="ECO:0008006" key="7">
    <source>
        <dbReference type="Google" id="ProtNLM"/>
    </source>
</evidence>
<dbReference type="GO" id="GO:0004222">
    <property type="term" value="F:metalloendopeptidase activity"/>
    <property type="evidence" value="ECO:0007669"/>
    <property type="project" value="InterPro"/>
</dbReference>
<protein>
    <recommendedName>
        <fullName evidence="7">Peptidase M16</fullName>
    </recommendedName>
</protein>
<evidence type="ECO:0000256" key="1">
    <source>
        <dbReference type="ARBA" id="ARBA00007261"/>
    </source>
</evidence>
<dbReference type="Proteomes" id="UP000230007">
    <property type="component" value="Unassembled WGS sequence"/>
</dbReference>
<dbReference type="PROSITE" id="PS00143">
    <property type="entry name" value="INSULINASE"/>
    <property type="match status" value="1"/>
</dbReference>
<proteinExistence type="inferred from homology"/>
<dbReference type="InterPro" id="IPR050361">
    <property type="entry name" value="MPP/UQCRC_Complex"/>
</dbReference>
<evidence type="ECO:0000313" key="6">
    <source>
        <dbReference type="Proteomes" id="UP000230007"/>
    </source>
</evidence>
<sequence length="423" mass="47814">MHSNKLVTQNGLRILTIPMAGSLTATVLVLVEAGSEYETKELNGLSHFLEHMCFKGTKKRPKTIDITGELDCIGAQYNAFTSGEITGYYAKSESRHLDKILDIVSDIYLNPVFDPKEIDKERGVIIEEINLYEDIPMRRIQELFTDLVYGDQPAGWDVGGRKEVIRKLQREDFTKYRGERYIAPHTLVVIAGKFNEAEVIEKVKKLFSSIEGGKKSPKSKTIEEQSSPKIKIKYKDSDQTHLVLGVRAFNIFDERRYAIEVLSDILGGGMSSRLFQRVREELGAAYYVHTEANLSLDHGYLSASAGVGHDKLIEVLGVVLEEFKRLKEKLVSSEELQRAKDHLTGNLIVGLETSDDLSRFYGTQEILTGEIFTPKELEKKIRAVKSNEIQTLAREIFKSAKLNLAIIGPMREREALQKMLELD</sequence>
<dbReference type="InterPro" id="IPR001431">
    <property type="entry name" value="Pept_M16_Zn_BS"/>
</dbReference>
<evidence type="ECO:0000259" key="3">
    <source>
        <dbReference type="Pfam" id="PF00675"/>
    </source>
</evidence>
<dbReference type="AlphaFoldDB" id="A0A2H0ANL6"/>
<evidence type="ECO:0000313" key="5">
    <source>
        <dbReference type="EMBL" id="PIP46218.1"/>
    </source>
</evidence>
<comment type="caution">
    <text evidence="5">The sequence shown here is derived from an EMBL/GenBank/DDBJ whole genome shotgun (WGS) entry which is preliminary data.</text>
</comment>
<dbReference type="GO" id="GO:0006508">
    <property type="term" value="P:proteolysis"/>
    <property type="evidence" value="ECO:0007669"/>
    <property type="project" value="InterPro"/>
</dbReference>
<feature type="domain" description="Peptidase M16 C-terminal" evidence="4">
    <location>
        <begin position="167"/>
        <end position="341"/>
    </location>
</feature>
<accession>A0A2H0ANL6</accession>
<gene>
    <name evidence="5" type="ORF">COX15_01240</name>
</gene>
<dbReference type="InterPro" id="IPR011249">
    <property type="entry name" value="Metalloenz_LuxS/M16"/>
</dbReference>
<name>A0A2H0ANL6_9BACT</name>
<feature type="domain" description="Peptidase M16 N-terminal" evidence="3">
    <location>
        <begin position="22"/>
        <end position="150"/>
    </location>
</feature>
<dbReference type="Gene3D" id="3.30.830.10">
    <property type="entry name" value="Metalloenzyme, LuxS/M16 peptidase-like"/>
    <property type="match status" value="2"/>
</dbReference>
<comment type="similarity">
    <text evidence="1 2">Belongs to the peptidase M16 family.</text>
</comment>
<dbReference type="Pfam" id="PF00675">
    <property type="entry name" value="Peptidase_M16"/>
    <property type="match status" value="1"/>
</dbReference>
<dbReference type="PANTHER" id="PTHR11851:SF49">
    <property type="entry name" value="MITOCHONDRIAL-PROCESSING PEPTIDASE SUBUNIT ALPHA"/>
    <property type="match status" value="1"/>
</dbReference>
<dbReference type="Pfam" id="PF05193">
    <property type="entry name" value="Peptidase_M16_C"/>
    <property type="match status" value="1"/>
</dbReference>
<dbReference type="SUPFAM" id="SSF63411">
    <property type="entry name" value="LuxS/MPP-like metallohydrolase"/>
    <property type="match status" value="2"/>
</dbReference>
<evidence type="ECO:0000259" key="4">
    <source>
        <dbReference type="Pfam" id="PF05193"/>
    </source>
</evidence>
<reference evidence="5 6" key="1">
    <citation type="submission" date="2017-09" db="EMBL/GenBank/DDBJ databases">
        <title>Depth-based differentiation of microbial function through sediment-hosted aquifers and enrichment of novel symbionts in the deep terrestrial subsurface.</title>
        <authorList>
            <person name="Probst A.J."/>
            <person name="Ladd B."/>
            <person name="Jarett J.K."/>
            <person name="Geller-Mcgrath D.E."/>
            <person name="Sieber C.M."/>
            <person name="Emerson J.B."/>
            <person name="Anantharaman K."/>
            <person name="Thomas B.C."/>
            <person name="Malmstrom R."/>
            <person name="Stieglmeier M."/>
            <person name="Klingl A."/>
            <person name="Woyke T."/>
            <person name="Ryan C.M."/>
            <person name="Banfield J.F."/>
        </authorList>
    </citation>
    <scope>NUCLEOTIDE SEQUENCE [LARGE SCALE GENOMIC DNA]</scope>
    <source>
        <strain evidence="5">CG23_combo_of_CG06-09_8_20_14_all_42_19</strain>
    </source>
</reference>
<dbReference type="InterPro" id="IPR011765">
    <property type="entry name" value="Pept_M16_N"/>
</dbReference>
<dbReference type="InterPro" id="IPR007863">
    <property type="entry name" value="Peptidase_M16_C"/>
</dbReference>